<gene>
    <name evidence="4" type="ORF">GCM10009544_12300</name>
</gene>
<name>A0ABN0ZLZ8_9ACTN</name>
<evidence type="ECO:0000256" key="2">
    <source>
        <dbReference type="SAM" id="SignalP"/>
    </source>
</evidence>
<comment type="caution">
    <text evidence="4">The sequence shown here is derived from an EMBL/GenBank/DDBJ whole genome shotgun (WGS) entry which is preliminary data.</text>
</comment>
<protein>
    <submittedName>
        <fullName evidence="4">Polysaccharide deacetylase family protein</fullName>
    </submittedName>
</protein>
<dbReference type="Gene3D" id="3.20.20.370">
    <property type="entry name" value="Glycoside hydrolase/deacetylase"/>
    <property type="match status" value="1"/>
</dbReference>
<dbReference type="EMBL" id="BAAAHB010000008">
    <property type="protein sequence ID" value="GAA0451043.1"/>
    <property type="molecule type" value="Genomic_DNA"/>
</dbReference>
<dbReference type="RefSeq" id="WP_344086810.1">
    <property type="nucleotide sequence ID" value="NZ_BAAAHB010000008.1"/>
</dbReference>
<reference evidence="4 5" key="1">
    <citation type="journal article" date="2019" name="Int. J. Syst. Evol. Microbiol.">
        <title>The Global Catalogue of Microorganisms (GCM) 10K type strain sequencing project: providing services to taxonomists for standard genome sequencing and annotation.</title>
        <authorList>
            <consortium name="The Broad Institute Genomics Platform"/>
            <consortium name="The Broad Institute Genome Sequencing Center for Infectious Disease"/>
            <person name="Wu L."/>
            <person name="Ma J."/>
        </authorList>
    </citation>
    <scope>NUCLEOTIDE SEQUENCE [LARGE SCALE GENOMIC DNA]</scope>
    <source>
        <strain evidence="4 5">JCM 10649</strain>
    </source>
</reference>
<dbReference type="CDD" id="cd10917">
    <property type="entry name" value="CE4_NodB_like_6s_7s"/>
    <property type="match status" value="1"/>
</dbReference>
<evidence type="ECO:0000259" key="3">
    <source>
        <dbReference type="PROSITE" id="PS51677"/>
    </source>
</evidence>
<dbReference type="InterPro" id="IPR011330">
    <property type="entry name" value="Glyco_hydro/deAcase_b/a-brl"/>
</dbReference>
<dbReference type="PROSITE" id="PS51677">
    <property type="entry name" value="NODB"/>
    <property type="match status" value="1"/>
</dbReference>
<dbReference type="Pfam" id="PF01522">
    <property type="entry name" value="Polysacc_deac_1"/>
    <property type="match status" value="1"/>
</dbReference>
<evidence type="ECO:0000313" key="4">
    <source>
        <dbReference type="EMBL" id="GAA0451043.1"/>
    </source>
</evidence>
<accession>A0ABN0ZLZ8</accession>
<evidence type="ECO:0000313" key="5">
    <source>
        <dbReference type="Proteomes" id="UP001499895"/>
    </source>
</evidence>
<evidence type="ECO:0000256" key="1">
    <source>
        <dbReference type="SAM" id="MobiDB-lite"/>
    </source>
</evidence>
<feature type="region of interest" description="Disordered" evidence="1">
    <location>
        <begin position="30"/>
        <end position="52"/>
    </location>
</feature>
<feature type="domain" description="NodB homology" evidence="3">
    <location>
        <begin position="64"/>
        <end position="246"/>
    </location>
</feature>
<dbReference type="PANTHER" id="PTHR10587">
    <property type="entry name" value="GLYCOSYL TRANSFERASE-RELATED"/>
    <property type="match status" value="1"/>
</dbReference>
<feature type="signal peptide" evidence="2">
    <location>
        <begin position="1"/>
        <end position="26"/>
    </location>
</feature>
<keyword evidence="2" id="KW-0732">Signal</keyword>
<dbReference type="InterPro" id="IPR002509">
    <property type="entry name" value="NODB_dom"/>
</dbReference>
<dbReference type="InterPro" id="IPR050248">
    <property type="entry name" value="Polysacc_deacetylase_ArnD"/>
</dbReference>
<sequence length="250" mass="26656">MALPKKYTNRIAATAAVLAIAGGTLAVAVSERGSGGDSSPAAGRPSPAKSVSQEIVRVSEDSGKTVNLTLDDGPDPTWTPKVLALLEEYHAKATFCMIGPNAKAHPDLVKKVVAAGHRLCDHSMTHDTTMDKKPVAYQSREILDAKKLIEEASGGTPVQYYRAPGGAFTPDSRRIAAENGMRPLGWNVDTKDFEHPGVNTIVDTAKRQLSKGPTVLMHDGGGSRAQTVEALGRLLPWLKQEGYAFSFPKV</sequence>
<dbReference type="SUPFAM" id="SSF88713">
    <property type="entry name" value="Glycoside hydrolase/deacetylase"/>
    <property type="match status" value="1"/>
</dbReference>
<dbReference type="PANTHER" id="PTHR10587:SF137">
    <property type="entry name" value="4-DEOXY-4-FORMAMIDO-L-ARABINOSE-PHOSPHOUNDECAPRENOL DEFORMYLASE ARND-RELATED"/>
    <property type="match status" value="1"/>
</dbReference>
<proteinExistence type="predicted"/>
<dbReference type="Proteomes" id="UP001499895">
    <property type="component" value="Unassembled WGS sequence"/>
</dbReference>
<organism evidence="4 5">
    <name type="scientific">Streptomyces stramineus</name>
    <dbReference type="NCBI Taxonomy" id="173861"/>
    <lineage>
        <taxon>Bacteria</taxon>
        <taxon>Bacillati</taxon>
        <taxon>Actinomycetota</taxon>
        <taxon>Actinomycetes</taxon>
        <taxon>Kitasatosporales</taxon>
        <taxon>Streptomycetaceae</taxon>
        <taxon>Streptomyces</taxon>
    </lineage>
</organism>
<keyword evidence="5" id="KW-1185">Reference proteome</keyword>
<feature type="chain" id="PRO_5045547737" evidence="2">
    <location>
        <begin position="27"/>
        <end position="250"/>
    </location>
</feature>